<dbReference type="Proteomes" id="UP000294194">
    <property type="component" value="Unassembled WGS sequence"/>
</dbReference>
<feature type="transmembrane region" description="Helical" evidence="1">
    <location>
        <begin position="297"/>
        <end position="324"/>
    </location>
</feature>
<evidence type="ECO:0000256" key="1">
    <source>
        <dbReference type="SAM" id="Phobius"/>
    </source>
</evidence>
<feature type="transmembrane region" description="Helical" evidence="1">
    <location>
        <begin position="110"/>
        <end position="133"/>
    </location>
</feature>
<protein>
    <submittedName>
        <fullName evidence="2">Uncharacterized protein</fullName>
    </submittedName>
</protein>
<feature type="transmembrane region" description="Helical" evidence="1">
    <location>
        <begin position="179"/>
        <end position="201"/>
    </location>
</feature>
<comment type="caution">
    <text evidence="2">The sequence shown here is derived from an EMBL/GenBank/DDBJ whole genome shotgun (WGS) entry which is preliminary data.</text>
</comment>
<feature type="transmembrane region" description="Helical" evidence="1">
    <location>
        <begin position="213"/>
        <end position="233"/>
    </location>
</feature>
<dbReference type="AlphaFoldDB" id="A0A4Q9GTA4"/>
<feature type="transmembrane region" description="Helical" evidence="1">
    <location>
        <begin position="330"/>
        <end position="353"/>
    </location>
</feature>
<evidence type="ECO:0000313" key="2">
    <source>
        <dbReference type="EMBL" id="TBN57394.1"/>
    </source>
</evidence>
<keyword evidence="1" id="KW-0812">Transmembrane</keyword>
<dbReference type="EMBL" id="SISG01000001">
    <property type="protein sequence ID" value="TBN57394.1"/>
    <property type="molecule type" value="Genomic_DNA"/>
</dbReference>
<accession>A0A4Q9GTA4</accession>
<evidence type="ECO:0000313" key="3">
    <source>
        <dbReference type="Proteomes" id="UP000294194"/>
    </source>
</evidence>
<keyword evidence="1" id="KW-0472">Membrane</keyword>
<reference evidence="3" key="1">
    <citation type="submission" date="2019-02" db="EMBL/GenBank/DDBJ databases">
        <title>Glaciihabitans arcticus sp. nov., a psychrotolerant bacterium isolated from polar soil.</title>
        <authorList>
            <person name="Dahal R.H."/>
        </authorList>
    </citation>
    <scope>NUCLEOTIDE SEQUENCE [LARGE SCALE GENOMIC DNA]</scope>
    <source>
        <strain evidence="3">RP-3-7</strain>
    </source>
</reference>
<dbReference type="RefSeq" id="WP_130981505.1">
    <property type="nucleotide sequence ID" value="NZ_SISG01000001.1"/>
</dbReference>
<proteinExistence type="predicted"/>
<gene>
    <name evidence="2" type="ORF">EYE40_08280</name>
</gene>
<name>A0A4Q9GTA4_9MICO</name>
<feature type="transmembrane region" description="Helical" evidence="1">
    <location>
        <begin position="81"/>
        <end position="104"/>
    </location>
</feature>
<organism evidence="2 3">
    <name type="scientific">Glaciihabitans arcticus</name>
    <dbReference type="NCBI Taxonomy" id="2668039"/>
    <lineage>
        <taxon>Bacteria</taxon>
        <taxon>Bacillati</taxon>
        <taxon>Actinomycetota</taxon>
        <taxon>Actinomycetes</taxon>
        <taxon>Micrococcales</taxon>
        <taxon>Microbacteriaceae</taxon>
        <taxon>Glaciihabitans</taxon>
    </lineage>
</organism>
<sequence length="370" mass="37771">MSAVARLAVRVAVRMLPSSMRDRYREQWAADLRDAAEAGIRPSEIAMGSLAFAVSVDRPVIETRAVSTGATQRRSRLAAGLALSAALLGLSQYASIVTFGGLVGHGVIDFAMFIGSGLLTVYTVLAVLASITLSFTRGVPGAVRLAVWLLALASAAPLAYATIGSGLEDVDNPYLTPATAAYLVAAVLIAAAAVLLVRAFAVREASTGHPRSVALLGGVLVAAAVAAGVLGAVRHWSTRAPYVEMEGISAEARAELSAAIIRYDGAVDVVFVVWAIVGAVLATMVVAFGFKGGATTGGVVVITAAALCAALLANGAILTFLQLLVRDVDASLVVAALLLVARYGIIALCLIGVGGMRLAPRKPVAELVAA</sequence>
<feature type="transmembrane region" description="Helical" evidence="1">
    <location>
        <begin position="271"/>
        <end position="290"/>
    </location>
</feature>
<keyword evidence="1" id="KW-1133">Transmembrane helix</keyword>
<feature type="transmembrane region" description="Helical" evidence="1">
    <location>
        <begin position="145"/>
        <end position="167"/>
    </location>
</feature>
<keyword evidence="3" id="KW-1185">Reference proteome</keyword>